<protein>
    <recommendedName>
        <fullName evidence="5">Methyltransferase domain-containing protein</fullName>
    </recommendedName>
</protein>
<comment type="similarity">
    <text evidence="1">Belongs to the methyltransferase superfamily. LaeA methyltransferase family.</text>
</comment>
<feature type="compositionally biased region" description="Polar residues" evidence="2">
    <location>
        <begin position="21"/>
        <end position="40"/>
    </location>
</feature>
<accession>A0ABR4E9P6</accession>
<keyword evidence="4" id="KW-1185">Reference proteome</keyword>
<gene>
    <name evidence="3" type="ORF">FJTKL_13722</name>
</gene>
<dbReference type="InterPro" id="IPR029063">
    <property type="entry name" value="SAM-dependent_MTases_sf"/>
</dbReference>
<evidence type="ECO:0000256" key="2">
    <source>
        <dbReference type="SAM" id="MobiDB-lite"/>
    </source>
</evidence>
<reference evidence="3 4" key="1">
    <citation type="submission" date="2024-03" db="EMBL/GenBank/DDBJ databases">
        <title>A high-quality draft genome sequence of Diaporthe vaccinii, a causative agent of upright dieback and viscid rot disease in cranberry plants.</title>
        <authorList>
            <person name="Sarrasin M."/>
            <person name="Lang B.F."/>
            <person name="Burger G."/>
        </authorList>
    </citation>
    <scope>NUCLEOTIDE SEQUENCE [LARGE SCALE GENOMIC DNA]</scope>
    <source>
        <strain evidence="3 4">IS7</strain>
    </source>
</reference>
<feature type="region of interest" description="Disordered" evidence="2">
    <location>
        <begin position="1"/>
        <end position="95"/>
    </location>
</feature>
<evidence type="ECO:0000313" key="4">
    <source>
        <dbReference type="Proteomes" id="UP001600888"/>
    </source>
</evidence>
<feature type="compositionally biased region" description="Low complexity" evidence="2">
    <location>
        <begin position="1"/>
        <end position="11"/>
    </location>
</feature>
<dbReference type="PANTHER" id="PTHR43591:SF10">
    <property type="entry name" value="ABC TRANSMEMBRANE TYPE-1 DOMAIN-CONTAINING PROTEIN-RELATED"/>
    <property type="match status" value="1"/>
</dbReference>
<dbReference type="SUPFAM" id="SSF53335">
    <property type="entry name" value="S-adenosyl-L-methionine-dependent methyltransferases"/>
    <property type="match status" value="1"/>
</dbReference>
<evidence type="ECO:0000256" key="1">
    <source>
        <dbReference type="ARBA" id="ARBA00038158"/>
    </source>
</evidence>
<dbReference type="EMBL" id="JBAWTH010000079">
    <property type="protein sequence ID" value="KAL2279157.1"/>
    <property type="molecule type" value="Genomic_DNA"/>
</dbReference>
<dbReference type="Pfam" id="PF13489">
    <property type="entry name" value="Methyltransf_23"/>
    <property type="match status" value="1"/>
</dbReference>
<feature type="compositionally biased region" description="Low complexity" evidence="2">
    <location>
        <begin position="77"/>
        <end position="92"/>
    </location>
</feature>
<organism evidence="3 4">
    <name type="scientific">Diaporthe vaccinii</name>
    <dbReference type="NCBI Taxonomy" id="105482"/>
    <lineage>
        <taxon>Eukaryota</taxon>
        <taxon>Fungi</taxon>
        <taxon>Dikarya</taxon>
        <taxon>Ascomycota</taxon>
        <taxon>Pezizomycotina</taxon>
        <taxon>Sordariomycetes</taxon>
        <taxon>Sordariomycetidae</taxon>
        <taxon>Diaporthales</taxon>
        <taxon>Diaporthaceae</taxon>
        <taxon>Diaporthe</taxon>
        <taxon>Diaporthe eres species complex</taxon>
    </lineage>
</organism>
<evidence type="ECO:0000313" key="3">
    <source>
        <dbReference type="EMBL" id="KAL2279157.1"/>
    </source>
</evidence>
<dbReference type="CDD" id="cd02440">
    <property type="entry name" value="AdoMet_MTases"/>
    <property type="match status" value="1"/>
</dbReference>
<dbReference type="Proteomes" id="UP001600888">
    <property type="component" value="Unassembled WGS sequence"/>
</dbReference>
<name>A0ABR4E9P6_9PEZI</name>
<comment type="caution">
    <text evidence="3">The sequence shown here is derived from an EMBL/GenBank/DDBJ whole genome shotgun (WGS) entry which is preliminary data.</text>
</comment>
<evidence type="ECO:0008006" key="5">
    <source>
        <dbReference type="Google" id="ProtNLM"/>
    </source>
</evidence>
<dbReference type="Gene3D" id="3.40.50.150">
    <property type="entry name" value="Vaccinia Virus protein VP39"/>
    <property type="match status" value="1"/>
</dbReference>
<proteinExistence type="inferred from homology"/>
<sequence>MLSPPSSASSSIMDQNRAAAGSSSQREAQFPGQTPSSHYPPTSGADYYHSSNNNNTFLPPASGTAVGAPEPSPPPSLLGQAAAAGGQAGSSSFTSTWITPASTEELAAAGNDDDNNSFADTDFVFENGRRYHAPASGRVVYPLPNDESEQERDDMKHKLALWMMHEKLLYAPVDEALKRGGMVFDLGTGTGEWAMEMAQRYGKSQIFGCDISPIQPAYVWDNVFFSADDFEEEWTDYPENAFDYIHMRYTAFSIKDPAALLQRVMKHLKPGGYIEFQEMTYWPRSDDNTLTETTPYAFRDFCYYVQLGVAALGLDLHMINRLPQGLRDAGFDDVTEARHKLPIGRWARDRRQRQKGIWFLRMILMEGLSAIAKRPLTQGLGWKAEQVEMFLVDVRKSLNDTSVHAYFPFTVVYGRKPLGAGAPPAGAAS</sequence>
<dbReference type="PANTHER" id="PTHR43591">
    <property type="entry name" value="METHYLTRANSFERASE"/>
    <property type="match status" value="1"/>
</dbReference>